<evidence type="ECO:0000256" key="12">
    <source>
        <dbReference type="SAM" id="MobiDB-lite"/>
    </source>
</evidence>
<evidence type="ECO:0000256" key="7">
    <source>
        <dbReference type="ARBA" id="ARBA00022786"/>
    </source>
</evidence>
<proteinExistence type="evidence at transcript level"/>
<dbReference type="PANTHER" id="PTHR45625">
    <property type="entry name" value="PEPTIDYL-PROLYL CIS-TRANS ISOMERASE-RELATED"/>
    <property type="match status" value="1"/>
</dbReference>
<dbReference type="Gene3D" id="2.40.100.10">
    <property type="entry name" value="Cyclophilin-like"/>
    <property type="match status" value="1"/>
</dbReference>
<keyword evidence="8 11" id="KW-0697">Rotamase</keyword>
<comment type="similarity">
    <text evidence="5">Belongs to the cyclophilin-type PPIase family. PPIL2 subfamily.</text>
</comment>
<feature type="region of interest" description="Disordered" evidence="12">
    <location>
        <begin position="268"/>
        <end position="291"/>
    </location>
</feature>
<dbReference type="GO" id="GO:0071013">
    <property type="term" value="C:catalytic step 2 spliceosome"/>
    <property type="evidence" value="ECO:0007669"/>
    <property type="project" value="TreeGrafter"/>
</dbReference>
<dbReference type="PRINTS" id="PR00153">
    <property type="entry name" value="CSAPPISMRASE"/>
</dbReference>
<reference evidence="14" key="1">
    <citation type="journal article" date="2023" name="Acta Biochim. Biophys. Sin.">
        <title>Transcriptomic and genomic identification of spliceosomal genes from Euglena gracilis.</title>
        <authorList>
            <person name="Gao P."/>
            <person name="Zhong Y."/>
            <person name="Sun C."/>
        </authorList>
    </citation>
    <scope>NUCLEOTIDE SEQUENCE</scope>
</reference>
<dbReference type="Pfam" id="PF00160">
    <property type="entry name" value="Pro_isomerase"/>
    <property type="match status" value="1"/>
</dbReference>
<evidence type="ECO:0000256" key="6">
    <source>
        <dbReference type="ARBA" id="ARBA00022679"/>
    </source>
</evidence>
<evidence type="ECO:0000256" key="1">
    <source>
        <dbReference type="ARBA" id="ARBA00000900"/>
    </source>
</evidence>
<dbReference type="PROSITE" id="PS50072">
    <property type="entry name" value="CSA_PPIASE_2"/>
    <property type="match status" value="1"/>
</dbReference>
<evidence type="ECO:0000256" key="5">
    <source>
        <dbReference type="ARBA" id="ARBA00007930"/>
    </source>
</evidence>
<evidence type="ECO:0000256" key="11">
    <source>
        <dbReference type="RuleBase" id="RU363019"/>
    </source>
</evidence>
<keyword evidence="10" id="KW-0539">Nucleus</keyword>
<dbReference type="GO" id="GO:0061630">
    <property type="term" value="F:ubiquitin protein ligase activity"/>
    <property type="evidence" value="ECO:0007669"/>
    <property type="project" value="UniProtKB-EC"/>
</dbReference>
<dbReference type="InterPro" id="IPR002130">
    <property type="entry name" value="Cyclophilin-type_PPIase_dom"/>
</dbReference>
<evidence type="ECO:0000256" key="4">
    <source>
        <dbReference type="ARBA" id="ARBA00004123"/>
    </source>
</evidence>
<comment type="subcellular location">
    <subcellularLocation>
        <location evidence="4">Nucleus</location>
    </subcellularLocation>
</comment>
<evidence type="ECO:0000259" key="13">
    <source>
        <dbReference type="PROSITE" id="PS50072"/>
    </source>
</evidence>
<comment type="catalytic activity">
    <reaction evidence="2 11">
        <text>[protein]-peptidylproline (omega=180) = [protein]-peptidylproline (omega=0)</text>
        <dbReference type="Rhea" id="RHEA:16237"/>
        <dbReference type="Rhea" id="RHEA-COMP:10747"/>
        <dbReference type="Rhea" id="RHEA-COMP:10748"/>
        <dbReference type="ChEBI" id="CHEBI:83833"/>
        <dbReference type="ChEBI" id="CHEBI:83834"/>
        <dbReference type="EC" id="5.2.1.8"/>
    </reaction>
</comment>
<keyword evidence="6" id="KW-0808">Transferase</keyword>
<feature type="compositionally biased region" description="Basic and acidic residues" evidence="12">
    <location>
        <begin position="268"/>
        <end position="279"/>
    </location>
</feature>
<organism evidence="14">
    <name type="scientific">Euglena gracilis</name>
    <dbReference type="NCBI Taxonomy" id="3039"/>
    <lineage>
        <taxon>Eukaryota</taxon>
        <taxon>Discoba</taxon>
        <taxon>Euglenozoa</taxon>
        <taxon>Euglenida</taxon>
        <taxon>Spirocuta</taxon>
        <taxon>Euglenophyceae</taxon>
        <taxon>Euglenales</taxon>
        <taxon>Euglenaceae</taxon>
        <taxon>Euglena</taxon>
    </lineage>
</organism>
<protein>
    <recommendedName>
        <fullName evidence="11">Peptidyl-prolyl cis-trans isomerase</fullName>
        <shortName evidence="11">PPIase</shortName>
        <ecNumber evidence="11">5.2.1.8</ecNumber>
    </recommendedName>
</protein>
<feature type="domain" description="PPIase cyclophilin-type" evidence="13">
    <location>
        <begin position="113"/>
        <end position="260"/>
    </location>
</feature>
<dbReference type="GO" id="GO:0006457">
    <property type="term" value="P:protein folding"/>
    <property type="evidence" value="ECO:0007669"/>
    <property type="project" value="InterPro"/>
</dbReference>
<evidence type="ECO:0000256" key="3">
    <source>
        <dbReference type="ARBA" id="ARBA00003697"/>
    </source>
</evidence>
<evidence type="ECO:0000256" key="8">
    <source>
        <dbReference type="ARBA" id="ARBA00023110"/>
    </source>
</evidence>
<keyword evidence="7" id="KW-0833">Ubl conjugation pathway</keyword>
<dbReference type="InterPro" id="IPR044666">
    <property type="entry name" value="Cyclophilin_A-like"/>
</dbReference>
<dbReference type="EC" id="5.2.1.8" evidence="11"/>
<dbReference type="SUPFAM" id="SSF50891">
    <property type="entry name" value="Cyclophilin-like"/>
    <property type="match status" value="1"/>
</dbReference>
<name>A0AA51UD08_EUGGR</name>
<comment type="function">
    <text evidence="3">May catalyze the cis-trans isomerization of proline imidic peptide bonds in oligopeptides thereby assisting the folding of proteins. May also function as a chaperone, playing a role in intracellular transport of proteins. May also have a protein ubiquitin ligase activity acting as an E3 ubiquitin protein ligase or as a ubiquitin-ubiquitin ligase promoting elongation of ubiquitin chains on proteins.</text>
</comment>
<gene>
    <name evidence="14" type="primary">PPIL2B</name>
</gene>
<dbReference type="GO" id="GO:0003755">
    <property type="term" value="F:peptidyl-prolyl cis-trans isomerase activity"/>
    <property type="evidence" value="ECO:0007669"/>
    <property type="project" value="UniProtKB-UniRule"/>
</dbReference>
<dbReference type="EMBL" id="OQ397597">
    <property type="protein sequence ID" value="WMV69929.1"/>
    <property type="molecule type" value="mRNA"/>
</dbReference>
<evidence type="ECO:0000256" key="10">
    <source>
        <dbReference type="ARBA" id="ARBA00023242"/>
    </source>
</evidence>
<keyword evidence="9 11" id="KW-0413">Isomerase</keyword>
<comment type="function">
    <text evidence="11">PPIases accelerate the folding of proteins. It catalyzes the cis-trans isomerization of proline imidic peptide bonds in oligopeptides.</text>
</comment>
<evidence type="ECO:0000256" key="2">
    <source>
        <dbReference type="ARBA" id="ARBA00000971"/>
    </source>
</evidence>
<dbReference type="GO" id="GO:0000209">
    <property type="term" value="P:protein polyubiquitination"/>
    <property type="evidence" value="ECO:0007669"/>
    <property type="project" value="TreeGrafter"/>
</dbReference>
<dbReference type="FunFam" id="2.40.100.10:FF:000014">
    <property type="entry name" value="Peptidyl-prolyl cis-trans isomerase cyp65"/>
    <property type="match status" value="1"/>
</dbReference>
<dbReference type="InterPro" id="IPR029000">
    <property type="entry name" value="Cyclophilin-like_dom_sf"/>
</dbReference>
<dbReference type="InterPro" id="IPR020892">
    <property type="entry name" value="Cyclophilin-type_PPIase_CS"/>
</dbReference>
<dbReference type="PROSITE" id="PS00170">
    <property type="entry name" value="CSA_PPIASE_1"/>
    <property type="match status" value="1"/>
</dbReference>
<comment type="catalytic activity">
    <reaction evidence="1">
        <text>S-ubiquitinyl-[E2 ubiquitin-conjugating enzyme]-L-cysteine + [acceptor protein]-L-lysine = [E2 ubiquitin-conjugating enzyme]-L-cysteine + N(6)-ubiquitinyl-[acceptor protein]-L-lysine.</text>
        <dbReference type="EC" id="2.3.2.27"/>
    </reaction>
</comment>
<sequence>MPDERDFVAKMKSKLSKKQKAEKYGKGQYKAKWLEANARHLGGSLEKVEEELAKQKEMDKAMNKEKRLQTEPFAGQPAKKKAKLEVLTIDEMRKKRVYNEIKAQGLKGYVALSTNFGDLNFELYAGKAPKACENFLALCKKGYYDNVTFHRLIPGFMVQGGDPTGTGRGGESSFGKPFEDEVDPTLSHNAVGVLSMANAGANTNKSQFFITFSACQHLDGKHTIFGKLVGGMKVLRAIEAVGCDTANQPSKPIVISGAKVHNDPFQDVAAKQKERRPTSVEDNPYLQHLQR</sequence>
<dbReference type="PANTHER" id="PTHR45625:SF1">
    <property type="entry name" value="RING-TYPE E3 UBIQUITIN-PROTEIN LIGASE PPIL2"/>
    <property type="match status" value="1"/>
</dbReference>
<evidence type="ECO:0000256" key="9">
    <source>
        <dbReference type="ARBA" id="ARBA00023235"/>
    </source>
</evidence>
<evidence type="ECO:0000313" key="14">
    <source>
        <dbReference type="EMBL" id="WMV69929.1"/>
    </source>
</evidence>
<dbReference type="AlphaFoldDB" id="A0AA51UD08"/>
<accession>A0AA51UD08</accession>